<evidence type="ECO:0000259" key="8">
    <source>
        <dbReference type="PROSITE" id="PS50850"/>
    </source>
</evidence>
<dbReference type="AlphaFoldDB" id="A0A6G6WA27"/>
<organism evidence="9 10">
    <name type="scientific">Nocardioides anomalus</name>
    <dbReference type="NCBI Taxonomy" id="2712223"/>
    <lineage>
        <taxon>Bacteria</taxon>
        <taxon>Bacillati</taxon>
        <taxon>Actinomycetota</taxon>
        <taxon>Actinomycetes</taxon>
        <taxon>Propionibacteriales</taxon>
        <taxon>Nocardioidaceae</taxon>
        <taxon>Nocardioides</taxon>
    </lineage>
</organism>
<feature type="transmembrane region" description="Helical" evidence="7">
    <location>
        <begin position="161"/>
        <end position="184"/>
    </location>
</feature>
<name>A0A6G6WA27_9ACTN</name>
<dbReference type="Proteomes" id="UP000502996">
    <property type="component" value="Chromosome"/>
</dbReference>
<dbReference type="SUPFAM" id="SSF103473">
    <property type="entry name" value="MFS general substrate transporter"/>
    <property type="match status" value="1"/>
</dbReference>
<dbReference type="RefSeq" id="WP_165228778.1">
    <property type="nucleotide sequence ID" value="NZ_CP049257.1"/>
</dbReference>
<keyword evidence="6 7" id="KW-0472">Membrane</keyword>
<feature type="transmembrane region" description="Helical" evidence="7">
    <location>
        <begin position="74"/>
        <end position="97"/>
    </location>
</feature>
<feature type="transmembrane region" description="Helical" evidence="7">
    <location>
        <begin position="242"/>
        <end position="260"/>
    </location>
</feature>
<feature type="transmembrane region" description="Helical" evidence="7">
    <location>
        <begin position="272"/>
        <end position="290"/>
    </location>
</feature>
<keyword evidence="4 7" id="KW-0812">Transmembrane</keyword>
<evidence type="ECO:0000313" key="9">
    <source>
        <dbReference type="EMBL" id="QIG41955.1"/>
    </source>
</evidence>
<gene>
    <name evidence="9" type="ORF">G5V58_03435</name>
</gene>
<evidence type="ECO:0000256" key="1">
    <source>
        <dbReference type="ARBA" id="ARBA00004651"/>
    </source>
</evidence>
<evidence type="ECO:0000256" key="7">
    <source>
        <dbReference type="SAM" id="Phobius"/>
    </source>
</evidence>
<evidence type="ECO:0000313" key="10">
    <source>
        <dbReference type="Proteomes" id="UP000502996"/>
    </source>
</evidence>
<accession>A0A6G6WA27</accession>
<feature type="transmembrane region" description="Helical" evidence="7">
    <location>
        <begin position="37"/>
        <end position="62"/>
    </location>
</feature>
<dbReference type="CDD" id="cd17321">
    <property type="entry name" value="MFS_MMR_MDR_like"/>
    <property type="match status" value="1"/>
</dbReference>
<dbReference type="InterPro" id="IPR011701">
    <property type="entry name" value="MFS"/>
</dbReference>
<feature type="domain" description="Major facilitator superfamily (MFS) profile" evidence="8">
    <location>
        <begin position="8"/>
        <end position="388"/>
    </location>
</feature>
<comment type="subcellular location">
    <subcellularLocation>
        <location evidence="1">Cell membrane</location>
        <topology evidence="1">Multi-pass membrane protein</topology>
    </subcellularLocation>
</comment>
<keyword evidence="3" id="KW-1003">Cell membrane</keyword>
<feature type="transmembrane region" description="Helical" evidence="7">
    <location>
        <begin position="103"/>
        <end position="121"/>
    </location>
</feature>
<dbReference type="Gene3D" id="1.20.1250.20">
    <property type="entry name" value="MFS general substrate transporter like domains"/>
    <property type="match status" value="1"/>
</dbReference>
<evidence type="ECO:0000256" key="5">
    <source>
        <dbReference type="ARBA" id="ARBA00022989"/>
    </source>
</evidence>
<evidence type="ECO:0000256" key="6">
    <source>
        <dbReference type="ARBA" id="ARBA00023136"/>
    </source>
</evidence>
<evidence type="ECO:0000256" key="2">
    <source>
        <dbReference type="ARBA" id="ARBA00022448"/>
    </source>
</evidence>
<keyword evidence="2" id="KW-0813">Transport</keyword>
<dbReference type="GO" id="GO:0005886">
    <property type="term" value="C:plasma membrane"/>
    <property type="evidence" value="ECO:0007669"/>
    <property type="project" value="UniProtKB-SubCell"/>
</dbReference>
<dbReference type="PROSITE" id="PS50850">
    <property type="entry name" value="MFS"/>
    <property type="match status" value="1"/>
</dbReference>
<dbReference type="PANTHER" id="PTHR42718:SF46">
    <property type="entry name" value="BLR6921 PROTEIN"/>
    <property type="match status" value="1"/>
</dbReference>
<keyword evidence="10" id="KW-1185">Reference proteome</keyword>
<evidence type="ECO:0000256" key="4">
    <source>
        <dbReference type="ARBA" id="ARBA00022692"/>
    </source>
</evidence>
<feature type="transmembrane region" description="Helical" evidence="7">
    <location>
        <begin position="205"/>
        <end position="230"/>
    </location>
</feature>
<proteinExistence type="predicted"/>
<dbReference type="KEGG" id="nano:G5V58_03435"/>
<protein>
    <submittedName>
        <fullName evidence="9">MFS transporter</fullName>
    </submittedName>
</protein>
<sequence>METRKGAALVVLLATQLMVILDGTVVNVALPAVRDDLGFGAAGLSWVVNGFFVAFAVLLLPAGRLGDVVGARRVFLAGLAVFTVASALCGVATSPAFLVGARVVQGAGGALTTAVVLGMVARLYDDEAGRARGFALAAFVGSAGASIGTVAGGVLVDTATWRWVFGVNVPIGVVVLAAALVVVPRDEPTGASGGRVRALLTDTRFLLPNAVLFTMTVAGFSFQFLTALYLQDTLGLDALHTGLAYLPVTLAIAVASLGLSGRLASRYGAERVLVGGLLLFVAGMVSMAELPDQGSYAVHVAPGFVVMGAGFGLAMPQVTTLAMRAAPAAHAGVASGFVNTTQQAGGAVGLAVVATVAAAEGRATGFLLAAGALAAGALVASYLAGAARGRCASTPTLEGC</sequence>
<feature type="transmembrane region" description="Helical" evidence="7">
    <location>
        <begin position="296"/>
        <end position="314"/>
    </location>
</feature>
<dbReference type="InterPro" id="IPR020846">
    <property type="entry name" value="MFS_dom"/>
</dbReference>
<dbReference type="GO" id="GO:0022857">
    <property type="term" value="F:transmembrane transporter activity"/>
    <property type="evidence" value="ECO:0007669"/>
    <property type="project" value="InterPro"/>
</dbReference>
<keyword evidence="5 7" id="KW-1133">Transmembrane helix</keyword>
<dbReference type="InterPro" id="IPR036259">
    <property type="entry name" value="MFS_trans_sf"/>
</dbReference>
<evidence type="ECO:0000256" key="3">
    <source>
        <dbReference type="ARBA" id="ARBA00022475"/>
    </source>
</evidence>
<dbReference type="EMBL" id="CP049257">
    <property type="protein sequence ID" value="QIG41955.1"/>
    <property type="molecule type" value="Genomic_DNA"/>
</dbReference>
<feature type="transmembrane region" description="Helical" evidence="7">
    <location>
        <begin position="133"/>
        <end position="155"/>
    </location>
</feature>
<reference evidence="9 10" key="1">
    <citation type="submission" date="2020-02" db="EMBL/GenBank/DDBJ databases">
        <title>Full genome sequence of Nocardioides sp. R-3366.</title>
        <authorList>
            <person name="Im W.-T."/>
        </authorList>
    </citation>
    <scope>NUCLEOTIDE SEQUENCE [LARGE SCALE GENOMIC DNA]</scope>
    <source>
        <strain evidence="9 10">R-3366</strain>
    </source>
</reference>
<dbReference type="PANTHER" id="PTHR42718">
    <property type="entry name" value="MAJOR FACILITATOR SUPERFAMILY MULTIDRUG TRANSPORTER MFSC"/>
    <property type="match status" value="1"/>
</dbReference>
<dbReference type="Pfam" id="PF07690">
    <property type="entry name" value="MFS_1"/>
    <property type="match status" value="1"/>
</dbReference>